<evidence type="ECO:0008006" key="3">
    <source>
        <dbReference type="Google" id="ProtNLM"/>
    </source>
</evidence>
<gene>
    <name evidence="1" type="ORF">DXC81_08195</name>
</gene>
<dbReference type="EMBL" id="QSRJ01000009">
    <property type="protein sequence ID" value="RGL09563.1"/>
    <property type="molecule type" value="Genomic_DNA"/>
</dbReference>
<sequence length="69" mass="7953">MSEKTRYHTAESGLFWSTDRVMQELGVSRPTAYRMMHESGAASTAMRHLRVFAPDFIRYLISKEGNDAR</sequence>
<dbReference type="RefSeq" id="WP_117679964.1">
    <property type="nucleotide sequence ID" value="NZ_QSRJ01000009.1"/>
</dbReference>
<organism evidence="1 2">
    <name type="scientific">Collinsella tanakaei</name>
    <dbReference type="NCBI Taxonomy" id="626935"/>
    <lineage>
        <taxon>Bacteria</taxon>
        <taxon>Bacillati</taxon>
        <taxon>Actinomycetota</taxon>
        <taxon>Coriobacteriia</taxon>
        <taxon>Coriobacteriales</taxon>
        <taxon>Coriobacteriaceae</taxon>
        <taxon>Collinsella</taxon>
    </lineage>
</organism>
<evidence type="ECO:0000313" key="2">
    <source>
        <dbReference type="Proteomes" id="UP000260943"/>
    </source>
</evidence>
<name>A0A3E4QRM3_9ACTN</name>
<reference evidence="1 2" key="1">
    <citation type="submission" date="2018-08" db="EMBL/GenBank/DDBJ databases">
        <title>A genome reference for cultivated species of the human gut microbiota.</title>
        <authorList>
            <person name="Zou Y."/>
            <person name="Xue W."/>
            <person name="Luo G."/>
        </authorList>
    </citation>
    <scope>NUCLEOTIDE SEQUENCE [LARGE SCALE GENOMIC DNA]</scope>
    <source>
        <strain evidence="1 2">TF08-14</strain>
    </source>
</reference>
<dbReference type="Proteomes" id="UP000260943">
    <property type="component" value="Unassembled WGS sequence"/>
</dbReference>
<dbReference type="AlphaFoldDB" id="A0A3E4QRM3"/>
<evidence type="ECO:0000313" key="1">
    <source>
        <dbReference type="EMBL" id="RGL09563.1"/>
    </source>
</evidence>
<comment type="caution">
    <text evidence="1">The sequence shown here is derived from an EMBL/GenBank/DDBJ whole genome shotgun (WGS) entry which is preliminary data.</text>
</comment>
<accession>A0A3E4QRM3</accession>
<protein>
    <recommendedName>
        <fullName evidence="3">DNA-binding protein</fullName>
    </recommendedName>
</protein>
<proteinExistence type="predicted"/>